<keyword evidence="4" id="KW-1185">Reference proteome</keyword>
<dbReference type="Proteomes" id="UP001313282">
    <property type="component" value="Unassembled WGS sequence"/>
</dbReference>
<feature type="compositionally biased region" description="Low complexity" evidence="1">
    <location>
        <begin position="402"/>
        <end position="411"/>
    </location>
</feature>
<proteinExistence type="predicted"/>
<feature type="compositionally biased region" description="Polar residues" evidence="1">
    <location>
        <begin position="347"/>
        <end position="366"/>
    </location>
</feature>
<gene>
    <name evidence="3" type="ORF">TWF718_004088</name>
</gene>
<protein>
    <submittedName>
        <fullName evidence="3">Uncharacterized protein</fullName>
    </submittedName>
</protein>
<evidence type="ECO:0000256" key="1">
    <source>
        <dbReference type="SAM" id="MobiDB-lite"/>
    </source>
</evidence>
<reference evidence="3 4" key="1">
    <citation type="submission" date="2019-10" db="EMBL/GenBank/DDBJ databases">
        <authorList>
            <person name="Palmer J.M."/>
        </authorList>
    </citation>
    <scope>NUCLEOTIDE SEQUENCE [LARGE SCALE GENOMIC DNA]</scope>
    <source>
        <strain evidence="3 4">TWF718</strain>
    </source>
</reference>
<dbReference type="EMBL" id="JAVHNR010000002">
    <property type="protein sequence ID" value="KAK6350906.1"/>
    <property type="molecule type" value="Genomic_DNA"/>
</dbReference>
<keyword evidence="2" id="KW-0732">Signal</keyword>
<feature type="region of interest" description="Disordered" evidence="1">
    <location>
        <begin position="347"/>
        <end position="448"/>
    </location>
</feature>
<accession>A0AAN8RF94</accession>
<comment type="caution">
    <text evidence="3">The sequence shown here is derived from an EMBL/GenBank/DDBJ whole genome shotgun (WGS) entry which is preliminary data.</text>
</comment>
<organism evidence="3 4">
    <name type="scientific">Orbilia javanica</name>
    <dbReference type="NCBI Taxonomy" id="47235"/>
    <lineage>
        <taxon>Eukaryota</taxon>
        <taxon>Fungi</taxon>
        <taxon>Dikarya</taxon>
        <taxon>Ascomycota</taxon>
        <taxon>Pezizomycotina</taxon>
        <taxon>Orbiliomycetes</taxon>
        <taxon>Orbiliales</taxon>
        <taxon>Orbiliaceae</taxon>
        <taxon>Orbilia</taxon>
    </lineage>
</organism>
<name>A0AAN8RF94_9PEZI</name>
<dbReference type="AlphaFoldDB" id="A0AAN8RF94"/>
<evidence type="ECO:0000313" key="4">
    <source>
        <dbReference type="Proteomes" id="UP001313282"/>
    </source>
</evidence>
<feature type="signal peptide" evidence="2">
    <location>
        <begin position="1"/>
        <end position="27"/>
    </location>
</feature>
<evidence type="ECO:0000256" key="2">
    <source>
        <dbReference type="SAM" id="SignalP"/>
    </source>
</evidence>
<feature type="region of interest" description="Disordered" evidence="1">
    <location>
        <begin position="575"/>
        <end position="594"/>
    </location>
</feature>
<evidence type="ECO:0000313" key="3">
    <source>
        <dbReference type="EMBL" id="KAK6350906.1"/>
    </source>
</evidence>
<feature type="chain" id="PRO_5042822418" evidence="2">
    <location>
        <begin position="28"/>
        <end position="594"/>
    </location>
</feature>
<sequence length="594" mass="64699">MAVRAPCKYPALLSAIMLAIFSTSVSAFVFGITQTSSVNGKDVENPRVDRIDKIPPNYNCYSVAQSEPIRSTDLPRVNEGAPRSVRAAVVANWVDTAQMDAVAFYTTPDCREDSKALIVRWYTNMDLPQIAYLAAGFTYNRIPRRLLAYKPIAIPPGLAPEEDYELARVDFETAILTNPGLMKPGSAFAPTTSSRSVPTYCEGLIRFAAFGDRSIRALGGISKEYFQNYPDSSAVPADLDLASWATLEGEIDNQLKQLITGVTASQGRATRSQSTYLPGNFGCNALRKEAYIDRRAVPSPAIEEEDEVVQHDEVILESDQPNPGQGNAEQKMIQEKQTTDTIFGIDDSSTLATTGQGLVPTISDSSESLREQFPMPSASQDQPQIGGRRGLRAKLRERQQKSAAARNSRANRNGRDTDEADVVPTKVQLTDGDQGVKVRRLGDNGSPNQAYEDLVASRARDPIYGPIDNLASRIGQAGGGFSIGDNNNGLEVLAGLIRGFQEKYFPASLTTPPARGMWAQDGNSEHPGIKIPIPRYPQALEEGPIQIPPLQGVQNNVDVSSEQPSEFLRDLNEIWLESGGREPPLPEPDQDASN</sequence>